<gene>
    <name evidence="1" type="ORF">S01H4_39274</name>
</gene>
<accession>X1CYU2</accession>
<comment type="caution">
    <text evidence="1">The sequence shown here is derived from an EMBL/GenBank/DDBJ whole genome shotgun (WGS) entry which is preliminary data.</text>
</comment>
<reference evidence="1" key="1">
    <citation type="journal article" date="2014" name="Front. Microbiol.">
        <title>High frequency of phylogenetically diverse reductive dehalogenase-homologous genes in deep subseafloor sedimentary metagenomes.</title>
        <authorList>
            <person name="Kawai M."/>
            <person name="Futagami T."/>
            <person name="Toyoda A."/>
            <person name="Takaki Y."/>
            <person name="Nishi S."/>
            <person name="Hori S."/>
            <person name="Arai W."/>
            <person name="Tsubouchi T."/>
            <person name="Morono Y."/>
            <person name="Uchiyama I."/>
            <person name="Ito T."/>
            <person name="Fujiyama A."/>
            <person name="Inagaki F."/>
            <person name="Takami H."/>
        </authorList>
    </citation>
    <scope>NUCLEOTIDE SEQUENCE</scope>
    <source>
        <strain evidence="1">Expedition CK06-06</strain>
    </source>
</reference>
<evidence type="ECO:0008006" key="2">
    <source>
        <dbReference type="Google" id="ProtNLM"/>
    </source>
</evidence>
<evidence type="ECO:0000313" key="1">
    <source>
        <dbReference type="EMBL" id="GAG98067.1"/>
    </source>
</evidence>
<dbReference type="InterPro" id="IPR016541">
    <property type="entry name" value="UCP008505"/>
</dbReference>
<dbReference type="AlphaFoldDB" id="X1CYU2"/>
<sequence length="119" mass="14186">GYLHAVFEVYQELQAVDDFLFDWAKKHRDMFRDLDSPQIDKVKEILKEFPNLLDFKKTNADADPFIISHALCENCKIITVEKHSSANAKRIKIPNVCDYYEIKYTDLKELFREQEWENL</sequence>
<organism evidence="1">
    <name type="scientific">marine sediment metagenome</name>
    <dbReference type="NCBI Taxonomy" id="412755"/>
    <lineage>
        <taxon>unclassified sequences</taxon>
        <taxon>metagenomes</taxon>
        <taxon>ecological metagenomes</taxon>
    </lineage>
</organism>
<protein>
    <recommendedName>
        <fullName evidence="2">DUF4411 domain-containing protein</fullName>
    </recommendedName>
</protein>
<proteinExistence type="predicted"/>
<feature type="non-terminal residue" evidence="1">
    <location>
        <position position="1"/>
    </location>
</feature>
<dbReference type="EMBL" id="BART01021257">
    <property type="protein sequence ID" value="GAG98067.1"/>
    <property type="molecule type" value="Genomic_DNA"/>
</dbReference>
<dbReference type="Pfam" id="PF14367">
    <property type="entry name" value="DUF4411"/>
    <property type="match status" value="1"/>
</dbReference>
<name>X1CYU2_9ZZZZ</name>